<dbReference type="EC" id="3.5.1.19" evidence="6"/>
<evidence type="ECO:0000259" key="8">
    <source>
        <dbReference type="Pfam" id="PF00857"/>
    </source>
</evidence>
<evidence type="ECO:0000313" key="10">
    <source>
        <dbReference type="Proteomes" id="UP001595974"/>
    </source>
</evidence>
<evidence type="ECO:0000256" key="1">
    <source>
        <dbReference type="ARBA" id="ARBA00006336"/>
    </source>
</evidence>
<evidence type="ECO:0000256" key="6">
    <source>
        <dbReference type="ARBA" id="ARBA00039017"/>
    </source>
</evidence>
<organism evidence="9 10">
    <name type="scientific">Thauera sinica</name>
    <dbReference type="NCBI Taxonomy" id="2665146"/>
    <lineage>
        <taxon>Bacteria</taxon>
        <taxon>Pseudomonadati</taxon>
        <taxon>Pseudomonadota</taxon>
        <taxon>Betaproteobacteria</taxon>
        <taxon>Rhodocyclales</taxon>
        <taxon>Zoogloeaceae</taxon>
        <taxon>Thauera</taxon>
    </lineage>
</organism>
<evidence type="ECO:0000256" key="2">
    <source>
        <dbReference type="ARBA" id="ARBA00022642"/>
    </source>
</evidence>
<dbReference type="PANTHER" id="PTHR11080:SF2">
    <property type="entry name" value="LD05707P"/>
    <property type="match status" value="1"/>
</dbReference>
<keyword evidence="4" id="KW-0378">Hydrolase</keyword>
<keyword evidence="3" id="KW-0479">Metal-binding</keyword>
<protein>
    <recommendedName>
        <fullName evidence="6">nicotinamidase</fullName>
        <ecNumber evidence="6">3.5.1.19</ecNumber>
    </recommendedName>
    <alternativeName>
        <fullName evidence="7">Nicotinamide deamidase</fullName>
    </alternativeName>
</protein>
<dbReference type="Gene3D" id="3.40.50.850">
    <property type="entry name" value="Isochorismatase-like"/>
    <property type="match status" value="1"/>
</dbReference>
<comment type="similarity">
    <text evidence="1">Belongs to the isochorismatase family.</text>
</comment>
<dbReference type="InterPro" id="IPR052347">
    <property type="entry name" value="Isochorismatase_Nicotinamidase"/>
</dbReference>
<dbReference type="InterPro" id="IPR000868">
    <property type="entry name" value="Isochorismatase-like_dom"/>
</dbReference>
<evidence type="ECO:0000256" key="4">
    <source>
        <dbReference type="ARBA" id="ARBA00022801"/>
    </source>
</evidence>
<dbReference type="InterPro" id="IPR036380">
    <property type="entry name" value="Isochorismatase-like_sf"/>
</dbReference>
<keyword evidence="2" id="KW-0662">Pyridine nucleotide biosynthesis</keyword>
<evidence type="ECO:0000256" key="7">
    <source>
        <dbReference type="ARBA" id="ARBA00043224"/>
    </source>
</evidence>
<feature type="domain" description="Isochorismatase-like" evidence="8">
    <location>
        <begin position="23"/>
        <end position="201"/>
    </location>
</feature>
<evidence type="ECO:0000256" key="3">
    <source>
        <dbReference type="ARBA" id="ARBA00022723"/>
    </source>
</evidence>
<dbReference type="Proteomes" id="UP001595974">
    <property type="component" value="Unassembled WGS sequence"/>
</dbReference>
<dbReference type="SUPFAM" id="SSF52499">
    <property type="entry name" value="Isochorismatase-like hydrolases"/>
    <property type="match status" value="1"/>
</dbReference>
<accession>A0ABW1ASC0</accession>
<gene>
    <name evidence="9" type="ORF">ACFPTN_11915</name>
</gene>
<dbReference type="RefSeq" id="WP_096445203.1">
    <property type="nucleotide sequence ID" value="NZ_JBHSOG010000047.1"/>
</dbReference>
<name>A0ABW1ASC0_9RHOO</name>
<comment type="pathway">
    <text evidence="5">Cofactor biosynthesis; nicotinate biosynthesis; nicotinate from nicotinamide: step 1/1.</text>
</comment>
<proteinExistence type="inferred from homology"/>
<dbReference type="Pfam" id="PF00857">
    <property type="entry name" value="Isochorismatase"/>
    <property type="match status" value="1"/>
</dbReference>
<sequence length="210" mass="21797">MPIRSAAHSGLDDTRLSLRPGDALVVVDVQRDFLPGGALGVPDGDRVVPALNRCIALFGRLKLPVVFTRDWHPADHCSFRAQGGPWPPHCVAGSDGAAFAAGLTVPDDASIVSKATTAQADAYSGFQRTGLGELLRGLGCKRLFIGGLATDYCVLATVRDAIGEGFAAVVLRDAIRAVNVHPGDGERAERDMAEAGAELVGTDLLAGDAA</sequence>
<keyword evidence="10" id="KW-1185">Reference proteome</keyword>
<evidence type="ECO:0000313" key="9">
    <source>
        <dbReference type="EMBL" id="MFC5770078.1"/>
    </source>
</evidence>
<dbReference type="EMBL" id="JBHSOG010000047">
    <property type="protein sequence ID" value="MFC5770078.1"/>
    <property type="molecule type" value="Genomic_DNA"/>
</dbReference>
<comment type="caution">
    <text evidence="9">The sequence shown here is derived from an EMBL/GenBank/DDBJ whole genome shotgun (WGS) entry which is preliminary data.</text>
</comment>
<evidence type="ECO:0000256" key="5">
    <source>
        <dbReference type="ARBA" id="ARBA00037900"/>
    </source>
</evidence>
<dbReference type="PANTHER" id="PTHR11080">
    <property type="entry name" value="PYRAZINAMIDASE/NICOTINAMIDASE"/>
    <property type="match status" value="1"/>
</dbReference>
<reference evidence="10" key="1">
    <citation type="journal article" date="2019" name="Int. J. Syst. Evol. Microbiol.">
        <title>The Global Catalogue of Microorganisms (GCM) 10K type strain sequencing project: providing services to taxonomists for standard genome sequencing and annotation.</title>
        <authorList>
            <consortium name="The Broad Institute Genomics Platform"/>
            <consortium name="The Broad Institute Genome Sequencing Center for Infectious Disease"/>
            <person name="Wu L."/>
            <person name="Ma J."/>
        </authorList>
    </citation>
    <scope>NUCLEOTIDE SEQUENCE [LARGE SCALE GENOMIC DNA]</scope>
    <source>
        <strain evidence="10">SHR3</strain>
    </source>
</reference>